<dbReference type="PANTHER" id="PTHR45969:SF5">
    <property type="entry name" value="E3 UBIQUITIN-PROTEIN LIGASE RHA2A"/>
    <property type="match status" value="1"/>
</dbReference>
<dbReference type="InterPro" id="IPR001841">
    <property type="entry name" value="Znf_RING"/>
</dbReference>
<sequence length="178" mass="19911">MGNMVDERRDKKNYKYEGVYGQLNDASSDSFSLLVLALIANCFGYLQNLLLHLFYSTCLRRFAYQSTTTPVDDGAGVVAVGSGLAGLVVLAEQLNLNKVLSCGYNCGVGVCDCVVCLCRLRDGEKVRQIDCCHVFHKDCFDGRLHHFNCPVCRSPLQVDRRVELTRKRVASDLLDWFS</sequence>
<feature type="domain" description="RING-type" evidence="6">
    <location>
        <begin position="113"/>
        <end position="153"/>
    </location>
</feature>
<organism evidence="7 8">
    <name type="scientific">Hibiscus sabdariffa</name>
    <name type="common">roselle</name>
    <dbReference type="NCBI Taxonomy" id="183260"/>
    <lineage>
        <taxon>Eukaryota</taxon>
        <taxon>Viridiplantae</taxon>
        <taxon>Streptophyta</taxon>
        <taxon>Embryophyta</taxon>
        <taxon>Tracheophyta</taxon>
        <taxon>Spermatophyta</taxon>
        <taxon>Magnoliopsida</taxon>
        <taxon>eudicotyledons</taxon>
        <taxon>Gunneridae</taxon>
        <taxon>Pentapetalae</taxon>
        <taxon>rosids</taxon>
        <taxon>malvids</taxon>
        <taxon>Malvales</taxon>
        <taxon>Malvaceae</taxon>
        <taxon>Malvoideae</taxon>
        <taxon>Hibiscus</taxon>
    </lineage>
</organism>
<dbReference type="Proteomes" id="UP001472677">
    <property type="component" value="Unassembled WGS sequence"/>
</dbReference>
<keyword evidence="5" id="KW-1133">Transmembrane helix</keyword>
<accession>A0ABR2EJH5</accession>
<keyword evidence="5" id="KW-0472">Membrane</keyword>
<dbReference type="Gene3D" id="3.30.40.10">
    <property type="entry name" value="Zinc/RING finger domain, C3HC4 (zinc finger)"/>
    <property type="match status" value="1"/>
</dbReference>
<dbReference type="InterPro" id="IPR013083">
    <property type="entry name" value="Znf_RING/FYVE/PHD"/>
</dbReference>
<keyword evidence="8" id="KW-1185">Reference proteome</keyword>
<evidence type="ECO:0000313" key="7">
    <source>
        <dbReference type="EMBL" id="KAK8561544.1"/>
    </source>
</evidence>
<proteinExistence type="predicted"/>
<evidence type="ECO:0000313" key="8">
    <source>
        <dbReference type="Proteomes" id="UP001472677"/>
    </source>
</evidence>
<comment type="caution">
    <text evidence="7">The sequence shown here is derived from an EMBL/GenBank/DDBJ whole genome shotgun (WGS) entry which is preliminary data.</text>
</comment>
<dbReference type="EMBL" id="JBBPBM010000013">
    <property type="protein sequence ID" value="KAK8561544.1"/>
    <property type="molecule type" value="Genomic_DNA"/>
</dbReference>
<dbReference type="SUPFAM" id="SSF57850">
    <property type="entry name" value="RING/U-box"/>
    <property type="match status" value="1"/>
</dbReference>
<dbReference type="PROSITE" id="PS50089">
    <property type="entry name" value="ZF_RING_2"/>
    <property type="match status" value="1"/>
</dbReference>
<dbReference type="SMART" id="SM00184">
    <property type="entry name" value="RING"/>
    <property type="match status" value="1"/>
</dbReference>
<evidence type="ECO:0000259" key="6">
    <source>
        <dbReference type="PROSITE" id="PS50089"/>
    </source>
</evidence>
<evidence type="ECO:0000256" key="3">
    <source>
        <dbReference type="ARBA" id="ARBA00022833"/>
    </source>
</evidence>
<gene>
    <name evidence="7" type="ORF">V6N12_048610</name>
</gene>
<name>A0ABR2EJH5_9ROSI</name>
<evidence type="ECO:0000256" key="2">
    <source>
        <dbReference type="ARBA" id="ARBA00022771"/>
    </source>
</evidence>
<keyword evidence="1" id="KW-0479">Metal-binding</keyword>
<feature type="transmembrane region" description="Helical" evidence="5">
    <location>
        <begin position="31"/>
        <end position="55"/>
    </location>
</feature>
<keyword evidence="2 4" id="KW-0863">Zinc-finger</keyword>
<keyword evidence="3" id="KW-0862">Zinc</keyword>
<protein>
    <recommendedName>
        <fullName evidence="6">RING-type domain-containing protein</fullName>
    </recommendedName>
</protein>
<evidence type="ECO:0000256" key="4">
    <source>
        <dbReference type="PROSITE-ProRule" id="PRU00175"/>
    </source>
</evidence>
<reference evidence="7 8" key="1">
    <citation type="journal article" date="2024" name="G3 (Bethesda)">
        <title>Genome assembly of Hibiscus sabdariffa L. provides insights into metabolisms of medicinal natural products.</title>
        <authorList>
            <person name="Kim T."/>
        </authorList>
    </citation>
    <scope>NUCLEOTIDE SEQUENCE [LARGE SCALE GENOMIC DNA]</scope>
    <source>
        <strain evidence="7">TK-2024</strain>
        <tissue evidence="7">Old leaves</tissue>
    </source>
</reference>
<evidence type="ECO:0000256" key="1">
    <source>
        <dbReference type="ARBA" id="ARBA00022723"/>
    </source>
</evidence>
<dbReference type="PANTHER" id="PTHR45969">
    <property type="entry name" value="RING ZINC FINGER PROTEIN-RELATED"/>
    <property type="match status" value="1"/>
</dbReference>
<dbReference type="Pfam" id="PF13639">
    <property type="entry name" value="zf-RING_2"/>
    <property type="match status" value="1"/>
</dbReference>
<evidence type="ECO:0000256" key="5">
    <source>
        <dbReference type="SAM" id="Phobius"/>
    </source>
</evidence>
<keyword evidence="5" id="KW-0812">Transmembrane</keyword>